<name>A0A8S5TDS9_9CAUD</name>
<dbReference type="EMBL" id="BK032811">
    <property type="protein sequence ID" value="DAF61425.1"/>
    <property type="molecule type" value="Genomic_DNA"/>
</dbReference>
<sequence>MRILWRLGAFLLPFCDYLKMSQVALEYSSYIVVWYVLYSNR</sequence>
<accession>A0A8S5TDS9</accession>
<organism evidence="1">
    <name type="scientific">Myoviridae sp. ct3pM2</name>
    <dbReference type="NCBI Taxonomy" id="2827658"/>
    <lineage>
        <taxon>Viruses</taxon>
        <taxon>Duplodnaviria</taxon>
        <taxon>Heunggongvirae</taxon>
        <taxon>Uroviricota</taxon>
        <taxon>Caudoviricetes</taxon>
    </lineage>
</organism>
<evidence type="ECO:0000313" key="1">
    <source>
        <dbReference type="EMBL" id="DAF61425.1"/>
    </source>
</evidence>
<proteinExistence type="predicted"/>
<protein>
    <submittedName>
        <fullName evidence="1">Uncharacterized protein</fullName>
    </submittedName>
</protein>
<reference evidence="1" key="1">
    <citation type="journal article" date="2021" name="Proc. Natl. Acad. Sci. U.S.A.">
        <title>A Catalog of Tens of Thousands of Viruses from Human Metagenomes Reveals Hidden Associations with Chronic Diseases.</title>
        <authorList>
            <person name="Tisza M.J."/>
            <person name="Buck C.B."/>
        </authorList>
    </citation>
    <scope>NUCLEOTIDE SEQUENCE</scope>
    <source>
        <strain evidence="1">Ct3pM2</strain>
    </source>
</reference>